<comment type="caution">
    <text evidence="2">The sequence shown here is derived from an EMBL/GenBank/DDBJ whole genome shotgun (WGS) entry which is preliminary data.</text>
</comment>
<dbReference type="PROSITE" id="PS51257">
    <property type="entry name" value="PROKAR_LIPOPROTEIN"/>
    <property type="match status" value="1"/>
</dbReference>
<dbReference type="OrthoDB" id="1440073at2"/>
<dbReference type="Pfam" id="PF14534">
    <property type="entry name" value="DUF4440"/>
    <property type="match status" value="1"/>
</dbReference>
<organism evidence="2 3">
    <name type="scientific">Flavobacterium frigoris (strain PS1)</name>
    <dbReference type="NCBI Taxonomy" id="1086011"/>
    <lineage>
        <taxon>Bacteria</taxon>
        <taxon>Pseudomonadati</taxon>
        <taxon>Bacteroidota</taxon>
        <taxon>Flavobacteriia</taxon>
        <taxon>Flavobacteriales</taxon>
        <taxon>Flavobacteriaceae</taxon>
        <taxon>Flavobacterium</taxon>
    </lineage>
</organism>
<feature type="domain" description="DUF4440" evidence="1">
    <location>
        <begin position="41"/>
        <end position="148"/>
    </location>
</feature>
<dbReference type="eggNOG" id="COG4319">
    <property type="taxonomic scope" value="Bacteria"/>
</dbReference>
<dbReference type="AlphaFoldDB" id="H7FRD1"/>
<dbReference type="InterPro" id="IPR032710">
    <property type="entry name" value="NTF2-like_dom_sf"/>
</dbReference>
<name>H7FRD1_FLAFP</name>
<protein>
    <recommendedName>
        <fullName evidence="1">DUF4440 domain-containing protein</fullName>
    </recommendedName>
</protein>
<reference evidence="2 3" key="1">
    <citation type="journal article" date="2014" name="Acta Crystallogr. D">
        <title>Structure-based characterization and antifreeze properties of a hyperactive ice-binding protein from the Antarctic bacterium Flavobacterium frigoris PS1.</title>
        <authorList>
            <person name="Do H."/>
            <person name="Kim S.J."/>
            <person name="Kim H.J."/>
            <person name="Lee J.H."/>
        </authorList>
    </citation>
    <scope>NUCLEOTIDE SEQUENCE [LARGE SCALE GENOMIC DNA]</scope>
    <source>
        <strain evidence="2 3">PS1</strain>
    </source>
</reference>
<evidence type="ECO:0000259" key="1">
    <source>
        <dbReference type="Pfam" id="PF14534"/>
    </source>
</evidence>
<dbReference type="InterPro" id="IPR027843">
    <property type="entry name" value="DUF4440"/>
</dbReference>
<proteinExistence type="predicted"/>
<gene>
    <name evidence="2" type="ORF">HJ01_01680</name>
</gene>
<evidence type="ECO:0000313" key="2">
    <source>
        <dbReference type="EMBL" id="EIA08914.1"/>
    </source>
</evidence>
<accession>H7FRD1</accession>
<dbReference type="EMBL" id="AHKF01000017">
    <property type="protein sequence ID" value="EIA08914.1"/>
    <property type="molecule type" value="Genomic_DNA"/>
</dbReference>
<evidence type="ECO:0000313" key="3">
    <source>
        <dbReference type="Proteomes" id="UP000005566"/>
    </source>
</evidence>
<dbReference type="Proteomes" id="UP000005566">
    <property type="component" value="Unassembled WGS sequence"/>
</dbReference>
<dbReference type="SUPFAM" id="SSF54427">
    <property type="entry name" value="NTF2-like"/>
    <property type="match status" value="1"/>
</dbReference>
<sequence>MKNKILKGGLVLLIMSLFIGCNEKKEAPTVTVDKDAIKTEIQAMEDAFAAAYNTRNIDGIMYYADDAVSFSSEKKPLESKAAIHESMKEDIMTFPKAAKISFETKEVHVANDGNQVVEIGGYTVVDSTNTKMMSGNFMSLFEKRDGKYICIRDMGNSDMPKPEK</sequence>
<dbReference type="RefSeq" id="WP_007137857.1">
    <property type="nucleotide sequence ID" value="NZ_AHKF01000017.1"/>
</dbReference>
<keyword evidence="3" id="KW-1185">Reference proteome</keyword>
<dbReference type="PATRIC" id="fig|1086011.3.peg.1641"/>
<dbReference type="Gene3D" id="3.10.450.50">
    <property type="match status" value="1"/>
</dbReference>
<dbReference type="STRING" id="1086011.HJ01_01680"/>